<evidence type="ECO:0000313" key="3">
    <source>
        <dbReference type="Proteomes" id="UP000593847"/>
    </source>
</evidence>
<organism evidence="2 3">
    <name type="scientific">Pseudomonas taiwanensis</name>
    <dbReference type="NCBI Taxonomy" id="470150"/>
    <lineage>
        <taxon>Bacteria</taxon>
        <taxon>Pseudomonadati</taxon>
        <taxon>Pseudomonadota</taxon>
        <taxon>Gammaproteobacteria</taxon>
        <taxon>Pseudomonadales</taxon>
        <taxon>Pseudomonadaceae</taxon>
        <taxon>Pseudomonas</taxon>
    </lineage>
</organism>
<evidence type="ECO:0000313" key="2">
    <source>
        <dbReference type="EMBL" id="QOJ90788.1"/>
    </source>
</evidence>
<dbReference type="EMBL" id="CP062699">
    <property type="protein sequence ID" value="QOJ90788.1"/>
    <property type="molecule type" value="Genomic_DNA"/>
</dbReference>
<dbReference type="PROSITE" id="PS50995">
    <property type="entry name" value="HTH_MARR_2"/>
    <property type="match status" value="1"/>
</dbReference>
<evidence type="ECO:0000259" key="1">
    <source>
        <dbReference type="PROSITE" id="PS50995"/>
    </source>
</evidence>
<dbReference type="GO" id="GO:0006950">
    <property type="term" value="P:response to stress"/>
    <property type="evidence" value="ECO:0007669"/>
    <property type="project" value="TreeGrafter"/>
</dbReference>
<dbReference type="AlphaFoldDB" id="A0A7L9GFQ7"/>
<dbReference type="GO" id="GO:0003700">
    <property type="term" value="F:DNA-binding transcription factor activity"/>
    <property type="evidence" value="ECO:0007669"/>
    <property type="project" value="InterPro"/>
</dbReference>
<dbReference type="PANTHER" id="PTHR33164">
    <property type="entry name" value="TRANSCRIPTIONAL REGULATOR, MARR FAMILY"/>
    <property type="match status" value="1"/>
</dbReference>
<dbReference type="InterPro" id="IPR036388">
    <property type="entry name" value="WH-like_DNA-bd_sf"/>
</dbReference>
<dbReference type="InterPro" id="IPR000835">
    <property type="entry name" value="HTH_MarR-typ"/>
</dbReference>
<keyword evidence="3" id="KW-1185">Reference proteome</keyword>
<dbReference type="SMART" id="SM00347">
    <property type="entry name" value="HTH_MARR"/>
    <property type="match status" value="1"/>
</dbReference>
<dbReference type="KEGG" id="ptai:ICN73_23455"/>
<reference evidence="2" key="1">
    <citation type="submission" date="2020-09" db="EMBL/GenBank/DDBJ databases">
        <title>Complete genome sequence of Pseudomonas taiwanensis CC, a plant growth-promoting and biotite-weathering strain.</title>
        <authorList>
            <person name="Cheng C."/>
        </authorList>
    </citation>
    <scope>NUCLEOTIDE SEQUENCE [LARGE SCALE GENOMIC DNA]</scope>
    <source>
        <strain evidence="2">WRS8</strain>
    </source>
</reference>
<name>A0A7L9GFQ7_9PSED</name>
<dbReference type="InterPro" id="IPR036390">
    <property type="entry name" value="WH_DNA-bd_sf"/>
</dbReference>
<dbReference type="SUPFAM" id="SSF46785">
    <property type="entry name" value="Winged helix' DNA-binding domain"/>
    <property type="match status" value="1"/>
</dbReference>
<gene>
    <name evidence="2" type="ORF">ICN73_23455</name>
</gene>
<accession>A0A7L9GFQ7</accession>
<sequence>MNLDCTCFRVRRLSRHISQLYDDALRPVGLRVTQFSLLSALKKNGTMTVTSLADYLGSDHTSISRALATLKSHNWVMLTQGGDKRSTLVEISNLGLEIVREATPYWSNAQQRISDLLGSGTKLELDKGFDELFMRLSEL</sequence>
<dbReference type="InterPro" id="IPR039422">
    <property type="entry name" value="MarR/SlyA-like"/>
</dbReference>
<dbReference type="Gene3D" id="1.10.10.10">
    <property type="entry name" value="Winged helix-like DNA-binding domain superfamily/Winged helix DNA-binding domain"/>
    <property type="match status" value="1"/>
</dbReference>
<dbReference type="Proteomes" id="UP000593847">
    <property type="component" value="Chromosome"/>
</dbReference>
<feature type="domain" description="HTH marR-type" evidence="1">
    <location>
        <begin position="1"/>
        <end position="139"/>
    </location>
</feature>
<dbReference type="PANTHER" id="PTHR33164:SF105">
    <property type="entry name" value="TRANSCRIPTIONAL REPRESSOR PROTEIN-RELATED"/>
    <property type="match status" value="1"/>
</dbReference>
<proteinExistence type="predicted"/>
<protein>
    <submittedName>
        <fullName evidence="2">MarR family transcriptional regulator</fullName>
    </submittedName>
</protein>
<dbReference type="Pfam" id="PF12802">
    <property type="entry name" value="MarR_2"/>
    <property type="match status" value="1"/>
</dbReference>